<gene>
    <name evidence="2" type="ORF">BGW36DRAFT_405409</name>
</gene>
<feature type="transmembrane region" description="Helical" evidence="1">
    <location>
        <begin position="80"/>
        <end position="102"/>
    </location>
</feature>
<keyword evidence="3" id="KW-1185">Reference proteome</keyword>
<name>A0AAD4Q280_9EURO</name>
<reference evidence="2" key="1">
    <citation type="submission" date="2021-12" db="EMBL/GenBank/DDBJ databases">
        <title>Convergent genome expansion in fungi linked to evolution of root-endophyte symbiosis.</title>
        <authorList>
            <consortium name="DOE Joint Genome Institute"/>
            <person name="Ke Y.-H."/>
            <person name="Bonito G."/>
            <person name="Liao H.-L."/>
            <person name="Looney B."/>
            <person name="Rojas-Flechas A."/>
            <person name="Nash J."/>
            <person name="Hameed K."/>
            <person name="Schadt C."/>
            <person name="Martin F."/>
            <person name="Crous P.W."/>
            <person name="Miettinen O."/>
            <person name="Magnuson J.K."/>
            <person name="Labbe J."/>
            <person name="Jacobson D."/>
            <person name="Doktycz M.J."/>
            <person name="Veneault-Fourrey C."/>
            <person name="Kuo A."/>
            <person name="Mondo S."/>
            <person name="Calhoun S."/>
            <person name="Riley R."/>
            <person name="Ohm R."/>
            <person name="LaButti K."/>
            <person name="Andreopoulos B."/>
            <person name="Pangilinan J."/>
            <person name="Nolan M."/>
            <person name="Tritt A."/>
            <person name="Clum A."/>
            <person name="Lipzen A."/>
            <person name="Daum C."/>
            <person name="Barry K."/>
            <person name="Grigoriev I.V."/>
            <person name="Vilgalys R."/>
        </authorList>
    </citation>
    <scope>NUCLEOTIDE SEQUENCE</scope>
    <source>
        <strain evidence="2">PMI_201</strain>
    </source>
</reference>
<dbReference type="GO" id="GO:0016020">
    <property type="term" value="C:membrane"/>
    <property type="evidence" value="ECO:0007669"/>
    <property type="project" value="InterPro"/>
</dbReference>
<evidence type="ECO:0000313" key="3">
    <source>
        <dbReference type="Proteomes" id="UP001201262"/>
    </source>
</evidence>
<keyword evidence="1" id="KW-1133">Transmembrane helix</keyword>
<protein>
    <submittedName>
        <fullName evidence="2">Uncharacterized protein</fullName>
    </submittedName>
</protein>
<feature type="transmembrane region" description="Helical" evidence="1">
    <location>
        <begin position="12"/>
        <end position="33"/>
    </location>
</feature>
<dbReference type="InterPro" id="IPR005352">
    <property type="entry name" value="Erg28"/>
</dbReference>
<evidence type="ECO:0000256" key="1">
    <source>
        <dbReference type="SAM" id="Phobius"/>
    </source>
</evidence>
<sequence length="122" mass="13675">MTLLPSAEDGYMPYMLLLTSAMALLHSLVTYVYPISALKQFSGASAPEPTALTAHIYGAKNIYTSLIRLYTAYNMHTPELYNLALITYVGVFFLYGTEYLIWRTVRMRESALSFLISGGMII</sequence>
<keyword evidence="1" id="KW-0472">Membrane</keyword>
<proteinExistence type="predicted"/>
<accession>A0AAD4Q280</accession>
<dbReference type="RefSeq" id="XP_046073807.1">
    <property type="nucleotide sequence ID" value="XM_046218966.1"/>
</dbReference>
<comment type="caution">
    <text evidence="2">The sequence shown here is derived from an EMBL/GenBank/DDBJ whole genome shotgun (WGS) entry which is preliminary data.</text>
</comment>
<organism evidence="2 3">
    <name type="scientific">Talaromyces proteolyticus</name>
    <dbReference type="NCBI Taxonomy" id="1131652"/>
    <lineage>
        <taxon>Eukaryota</taxon>
        <taxon>Fungi</taxon>
        <taxon>Dikarya</taxon>
        <taxon>Ascomycota</taxon>
        <taxon>Pezizomycotina</taxon>
        <taxon>Eurotiomycetes</taxon>
        <taxon>Eurotiomycetidae</taxon>
        <taxon>Eurotiales</taxon>
        <taxon>Trichocomaceae</taxon>
        <taxon>Talaromyces</taxon>
        <taxon>Talaromyces sect. Bacilispori</taxon>
    </lineage>
</organism>
<dbReference type="AlphaFoldDB" id="A0AAD4Q280"/>
<dbReference type="GeneID" id="70249253"/>
<dbReference type="Proteomes" id="UP001201262">
    <property type="component" value="Unassembled WGS sequence"/>
</dbReference>
<evidence type="ECO:0000313" key="2">
    <source>
        <dbReference type="EMBL" id="KAH8700101.1"/>
    </source>
</evidence>
<keyword evidence="1" id="KW-0812">Transmembrane</keyword>
<dbReference type="Pfam" id="PF03694">
    <property type="entry name" value="Erg28"/>
    <property type="match status" value="1"/>
</dbReference>
<dbReference type="EMBL" id="JAJTJA010000004">
    <property type="protein sequence ID" value="KAH8700101.1"/>
    <property type="molecule type" value="Genomic_DNA"/>
</dbReference>